<dbReference type="GO" id="GO:0016740">
    <property type="term" value="F:transferase activity"/>
    <property type="evidence" value="ECO:0007669"/>
    <property type="project" value="UniProtKB-KW"/>
</dbReference>
<accession>A0A1I3HDE7</accession>
<reference evidence="3" key="1">
    <citation type="submission" date="2016-10" db="EMBL/GenBank/DDBJ databases">
        <authorList>
            <person name="Varghese N."/>
            <person name="Submissions S."/>
        </authorList>
    </citation>
    <scope>NUCLEOTIDE SEQUENCE [LARGE SCALE GENOMIC DNA]</scope>
    <source>
        <strain evidence="3">DSM 21857</strain>
    </source>
</reference>
<evidence type="ECO:0000313" key="2">
    <source>
        <dbReference type="EMBL" id="SFI33659.1"/>
    </source>
</evidence>
<dbReference type="STRING" id="1121003.SAMN03080618_00122"/>
<dbReference type="OrthoDB" id="8193702at2"/>
<feature type="domain" description="BioF2-like acetyltransferase" evidence="1">
    <location>
        <begin position="195"/>
        <end position="335"/>
    </location>
</feature>
<dbReference type="SUPFAM" id="SSF55729">
    <property type="entry name" value="Acyl-CoA N-acyltransferases (Nat)"/>
    <property type="match status" value="1"/>
</dbReference>
<organism evidence="2 3">
    <name type="scientific">Aquamicrobium aerolatum DSM 21857</name>
    <dbReference type="NCBI Taxonomy" id="1121003"/>
    <lineage>
        <taxon>Bacteria</taxon>
        <taxon>Pseudomonadati</taxon>
        <taxon>Pseudomonadota</taxon>
        <taxon>Alphaproteobacteria</taxon>
        <taxon>Hyphomicrobiales</taxon>
        <taxon>Phyllobacteriaceae</taxon>
        <taxon>Aerobium</taxon>
    </lineage>
</organism>
<keyword evidence="2" id="KW-0808">Transferase</keyword>
<evidence type="ECO:0000313" key="3">
    <source>
        <dbReference type="Proteomes" id="UP000242763"/>
    </source>
</evidence>
<gene>
    <name evidence="2" type="ORF">SAMN03080618_00122</name>
</gene>
<dbReference type="Proteomes" id="UP000242763">
    <property type="component" value="Unassembled WGS sequence"/>
</dbReference>
<protein>
    <submittedName>
        <fullName evidence="2">Acetyltransferase involved in cellulose biosynthesis, CelD/BcsL family</fullName>
    </submittedName>
</protein>
<keyword evidence="3" id="KW-1185">Reference proteome</keyword>
<dbReference type="EMBL" id="FORF01000001">
    <property type="protein sequence ID" value="SFI33659.1"/>
    <property type="molecule type" value="Genomic_DNA"/>
</dbReference>
<dbReference type="InterPro" id="IPR038740">
    <property type="entry name" value="BioF2-like_GNAT_dom"/>
</dbReference>
<sequence>MNDRAADLEGRRIAGTEFTLTVHEASGSAVLDRLWPDGQPCGFISTPFQSVAFLKAFYDHLPDNCSPVLISVEDKASGRLAMVLPLIRRRTQALSYIEPADLGLADYTAPIIADWFRPANKEMAAIWGSLRHVLPQADILLLKKLPAWLEGGRPNPLVLLPNTVDMATATKTASLSGEEFPSHYRKSGIYKDGMKKLRRLKTMGAVEFRLTRTQDEALVLFEHLVEQRVTRFRSLNRPDPLCALPVREFYREFVGKGVAAGQLLFGGLYIDGECIATDLGILNGKTLHRIINSMNNDTWSRHSPGTIVFMLMLDEARKQGVRYCDIGVGEHAYKERLTGTEMPLYERHEVLTLRGWLALADARARRLVRLALVRFPQLRPQVEALRKRLWRWGVLSH</sequence>
<name>A0A1I3HDE7_9HYPH</name>
<dbReference type="AlphaFoldDB" id="A0A1I3HDE7"/>
<dbReference type="RefSeq" id="WP_091517492.1">
    <property type="nucleotide sequence ID" value="NZ_FORF01000001.1"/>
</dbReference>
<evidence type="ECO:0000259" key="1">
    <source>
        <dbReference type="Pfam" id="PF13480"/>
    </source>
</evidence>
<proteinExistence type="predicted"/>
<dbReference type="Pfam" id="PF13480">
    <property type="entry name" value="Acetyltransf_6"/>
    <property type="match status" value="1"/>
</dbReference>
<dbReference type="InterPro" id="IPR016181">
    <property type="entry name" value="Acyl_CoA_acyltransferase"/>
</dbReference>